<comment type="function">
    <text evidence="8 10">The pyruvate dehydrogenase complex catalyzes the overall conversion of pyruvate to acetyl-CoA and CO(2). It contains multiple copies of three enzymatic components: pyruvate dehydrogenase (E1), dihydrolipoamide acetyltransferase (E2) and lipoamide dehydrogenase (E3).</text>
</comment>
<keyword evidence="7 10" id="KW-0670">Pyruvate</keyword>
<keyword evidence="5 10" id="KW-0560">Oxidoreductase</keyword>
<comment type="cofactor">
    <cofactor evidence="1 10">
        <name>thiamine diphosphate</name>
        <dbReference type="ChEBI" id="CHEBI:58937"/>
    </cofactor>
</comment>
<dbReference type="Proteomes" id="UP001158045">
    <property type="component" value="Unassembled WGS sequence"/>
</dbReference>
<dbReference type="SUPFAM" id="SSF52518">
    <property type="entry name" value="Thiamin diphosphate-binding fold (THDP-binding)"/>
    <property type="match status" value="1"/>
</dbReference>
<feature type="domain" description="Dehydrogenase E1 component" evidence="11">
    <location>
        <begin position="42"/>
        <end position="326"/>
    </location>
</feature>
<gene>
    <name evidence="12" type="primary">pdhA</name>
    <name evidence="12" type="ORF">QE109_08510</name>
</gene>
<protein>
    <recommendedName>
        <fullName evidence="4 10">Pyruvate dehydrogenase E1 component subunit alpha</fullName>
        <ecNumber evidence="3 10">1.2.4.1</ecNumber>
    </recommendedName>
</protein>
<sequence length="361" mass="40943">MFLENFDPLKDSMIQIMDKDGKIVNPDAMPELSDEEIIKLYETMRFSRIIDEKTLQYQRQGRMLTYAPNLGQEATQVGSIAATKQTDWAAPSFRELGVWLYKGAPLRSIFLYWFGNEMGMHMPEDVRVLPISVPIASQMQHATGLAYASRYKGLDDIAIAYVGDGGTSQGDFHEALNFSAVQSLPNVFIVQNNQFAISTRRKIQTKAGTIAQKAIAYGIPGIQVDGNDIFAMYAVTKEAVDRARRGDGPTLIEAYTYRMGAHTTSDDPTVYRDNSEVDEWRDKDPIDRLRKYMMEKGIWDEEKEEAFTEEKGKFVKATFEDVEKSGLTPLEDTFDYVFAERTPILEAQYQAKKAFYAKEGK</sequence>
<dbReference type="InterPro" id="IPR029061">
    <property type="entry name" value="THDP-binding"/>
</dbReference>
<dbReference type="PANTHER" id="PTHR43380">
    <property type="entry name" value="2-OXOISOVALERATE DEHYDROGENASE SUBUNIT ALPHA, MITOCHONDRIAL"/>
    <property type="match status" value="1"/>
</dbReference>
<dbReference type="InterPro" id="IPR050771">
    <property type="entry name" value="Alpha-ketoacid_DH_E1_comp"/>
</dbReference>
<dbReference type="CDD" id="cd02000">
    <property type="entry name" value="TPP_E1_PDC_ADC_BCADC"/>
    <property type="match status" value="1"/>
</dbReference>
<dbReference type="NCBIfam" id="TIGR03181">
    <property type="entry name" value="PDH_E1_alph_x"/>
    <property type="match status" value="1"/>
</dbReference>
<evidence type="ECO:0000256" key="3">
    <source>
        <dbReference type="ARBA" id="ARBA00012281"/>
    </source>
</evidence>
<dbReference type="RefSeq" id="WP_281094015.1">
    <property type="nucleotide sequence ID" value="NZ_JARYZI010000004.1"/>
</dbReference>
<dbReference type="EMBL" id="JARYZI010000004">
    <property type="protein sequence ID" value="MDH8678187.1"/>
    <property type="molecule type" value="Genomic_DNA"/>
</dbReference>
<keyword evidence="6 10" id="KW-0786">Thiamine pyrophosphate</keyword>
<dbReference type="InterPro" id="IPR017596">
    <property type="entry name" value="PdhA/BkdA"/>
</dbReference>
<evidence type="ECO:0000256" key="7">
    <source>
        <dbReference type="ARBA" id="ARBA00023317"/>
    </source>
</evidence>
<name>A0ABT6NCP1_9FIRM</name>
<evidence type="ECO:0000313" key="13">
    <source>
        <dbReference type="Proteomes" id="UP001158045"/>
    </source>
</evidence>
<keyword evidence="13" id="KW-1185">Reference proteome</keyword>
<evidence type="ECO:0000256" key="2">
    <source>
        <dbReference type="ARBA" id="ARBA00011870"/>
    </source>
</evidence>
<evidence type="ECO:0000256" key="8">
    <source>
        <dbReference type="ARBA" id="ARBA00025211"/>
    </source>
</evidence>
<evidence type="ECO:0000256" key="4">
    <source>
        <dbReference type="ARBA" id="ARBA00014159"/>
    </source>
</evidence>
<evidence type="ECO:0000256" key="1">
    <source>
        <dbReference type="ARBA" id="ARBA00001964"/>
    </source>
</evidence>
<accession>A0ABT6NCP1</accession>
<dbReference type="EC" id="1.2.4.1" evidence="3 10"/>
<comment type="catalytic activity">
    <reaction evidence="9 10">
        <text>N(6)-[(R)-lipoyl]-L-lysyl-[protein] + pyruvate + H(+) = N(6)-[(R)-S(8)-acetyldihydrolipoyl]-L-lysyl-[protein] + CO2</text>
        <dbReference type="Rhea" id="RHEA:19189"/>
        <dbReference type="Rhea" id="RHEA-COMP:10474"/>
        <dbReference type="Rhea" id="RHEA-COMP:10478"/>
        <dbReference type="ChEBI" id="CHEBI:15361"/>
        <dbReference type="ChEBI" id="CHEBI:15378"/>
        <dbReference type="ChEBI" id="CHEBI:16526"/>
        <dbReference type="ChEBI" id="CHEBI:83099"/>
        <dbReference type="ChEBI" id="CHEBI:83111"/>
        <dbReference type="EC" id="1.2.4.1"/>
    </reaction>
</comment>
<evidence type="ECO:0000256" key="5">
    <source>
        <dbReference type="ARBA" id="ARBA00023002"/>
    </source>
</evidence>
<evidence type="ECO:0000313" key="12">
    <source>
        <dbReference type="EMBL" id="MDH8678187.1"/>
    </source>
</evidence>
<evidence type="ECO:0000256" key="10">
    <source>
        <dbReference type="RuleBase" id="RU366007"/>
    </source>
</evidence>
<comment type="subunit">
    <text evidence="2 10">Heterodimer of an alpha and a beta chain.</text>
</comment>
<dbReference type="PANTHER" id="PTHR43380:SF1">
    <property type="entry name" value="2-OXOISOVALERATE DEHYDROGENASE SUBUNIT ALPHA, MITOCHONDRIAL"/>
    <property type="match status" value="1"/>
</dbReference>
<evidence type="ECO:0000256" key="9">
    <source>
        <dbReference type="ARBA" id="ARBA00051231"/>
    </source>
</evidence>
<dbReference type="Gene3D" id="3.40.50.970">
    <property type="match status" value="1"/>
</dbReference>
<evidence type="ECO:0000259" key="11">
    <source>
        <dbReference type="Pfam" id="PF00676"/>
    </source>
</evidence>
<organism evidence="12 13">
    <name type="scientific">Fusibacter bizertensis</name>
    <dbReference type="NCBI Taxonomy" id="1488331"/>
    <lineage>
        <taxon>Bacteria</taxon>
        <taxon>Bacillati</taxon>
        <taxon>Bacillota</taxon>
        <taxon>Clostridia</taxon>
        <taxon>Eubacteriales</taxon>
        <taxon>Eubacteriales Family XII. Incertae Sedis</taxon>
        <taxon>Fusibacter</taxon>
    </lineage>
</organism>
<reference evidence="12 13" key="1">
    <citation type="submission" date="2023-04" db="EMBL/GenBank/DDBJ databases">
        <title>Fusibacter bizertensis strain WBS, isolated from littoral bottom sediments of the Arctic seas - biochemical and genomic analysis.</title>
        <authorList>
            <person name="Brioukhanov A.L."/>
        </authorList>
    </citation>
    <scope>NUCLEOTIDE SEQUENCE [LARGE SCALE GENOMIC DNA]</scope>
    <source>
        <strain evidence="12 13">WBS</strain>
    </source>
</reference>
<dbReference type="InterPro" id="IPR001017">
    <property type="entry name" value="DH_E1"/>
</dbReference>
<comment type="caution">
    <text evidence="12">The sequence shown here is derived from an EMBL/GenBank/DDBJ whole genome shotgun (WGS) entry which is preliminary data.</text>
</comment>
<evidence type="ECO:0000256" key="6">
    <source>
        <dbReference type="ARBA" id="ARBA00023052"/>
    </source>
</evidence>
<dbReference type="Pfam" id="PF00676">
    <property type="entry name" value="E1_dh"/>
    <property type="match status" value="1"/>
</dbReference>
<proteinExistence type="predicted"/>